<dbReference type="Pfam" id="PF13516">
    <property type="entry name" value="LRR_6"/>
    <property type="match status" value="2"/>
</dbReference>
<dbReference type="Pfam" id="PF00646">
    <property type="entry name" value="F-box"/>
    <property type="match status" value="1"/>
</dbReference>
<dbReference type="OMA" id="DYSGWIC"/>
<dbReference type="GO" id="GO:0019005">
    <property type="term" value="C:SCF ubiquitin ligase complex"/>
    <property type="evidence" value="ECO:0007669"/>
    <property type="project" value="TreeGrafter"/>
</dbReference>
<evidence type="ECO:0000259" key="2">
    <source>
        <dbReference type="Pfam" id="PF25372"/>
    </source>
</evidence>
<dbReference type="InterPro" id="IPR006553">
    <property type="entry name" value="Leu-rich_rpt_Cys-con_subtyp"/>
</dbReference>
<evidence type="ECO:0000313" key="3">
    <source>
        <dbReference type="EMBL" id="EMS53245.1"/>
    </source>
</evidence>
<evidence type="ECO:0000259" key="1">
    <source>
        <dbReference type="Pfam" id="PF00646"/>
    </source>
</evidence>
<protein>
    <recommendedName>
        <fullName evidence="4">F-box/LRR-repeat protein 14</fullName>
    </recommendedName>
</protein>
<dbReference type="InterPro" id="IPR032675">
    <property type="entry name" value="LRR_dom_sf"/>
</dbReference>
<dbReference type="GO" id="GO:0031146">
    <property type="term" value="P:SCF-dependent proteasomal ubiquitin-dependent protein catabolic process"/>
    <property type="evidence" value="ECO:0007669"/>
    <property type="project" value="TreeGrafter"/>
</dbReference>
<dbReference type="InterPro" id="IPR001810">
    <property type="entry name" value="F-box_dom"/>
</dbReference>
<dbReference type="EMBL" id="KD196941">
    <property type="protein sequence ID" value="EMS53245.1"/>
    <property type="molecule type" value="Genomic_DNA"/>
</dbReference>
<name>M7ZLL6_TRIUA</name>
<dbReference type="Gene3D" id="1.20.1280.50">
    <property type="match status" value="1"/>
</dbReference>
<sequence length="606" mass="66470">MRRIHGLTNEVCMMIATCIKEDLPEALVTEILKRITSTSDLNSLSLVSKQLYKIEGNQRGAIHVGSGLCTATKALTSLCARFPNLRKVEIDYSGWICGHGKQLDKKGLSVFSSHCSSLTDLTLSFCSCIDDSGLGCLAYCKTLLVVLSLVSKQLYKIEGNQRGAIHVGSGLCTATKALTSLCARFPNLRKVEIDYSGWICGHGKQLDKKGLSVFSSHCSSLTDLTLSFCSCIDDSGLGCLAYCKTLVSLRLNSTPKITSYGLLSVAVGCTSLSALHLIDCEKIDSVEWLEYLGRDGSLEELVVKNCKGINHHDFLKFGSGWMKLQKFEFERKRGIYDCVPGDVVYDSSYDAHSMDICDFCCESLKDLRLAHIKTWPEVGLRVVLGKCKALEKLCLEYVHALNDNDMIALSRSCSNLKSISLWLDPQRYSSDISYCETRTSFTDNSLYALALNCPMLQIVDLSFTGCAADWPSEIGFTQQDFLVLIQSCPIRVLVLNTANFFDDEGMKALSSSPYLETLELILCEAVTDAGMHFIGQTPRLSNLTLRLCHEVTDVGVAELGHAHKLESLIIDCCSKVSLQGAEGVAKSVHYSSNFSDALMKAICLGA</sequence>
<dbReference type="eggNOG" id="KOG1947">
    <property type="taxonomic scope" value="Eukaryota"/>
</dbReference>
<dbReference type="Gene3D" id="3.80.10.10">
    <property type="entry name" value="Ribonuclease Inhibitor"/>
    <property type="match status" value="2"/>
</dbReference>
<proteinExistence type="predicted"/>
<dbReference type="FunFam" id="3.80.10.10:FF:000690">
    <property type="entry name" value="F-box/LRR-repeat protein 14"/>
    <property type="match status" value="1"/>
</dbReference>
<accession>M7ZLL6</accession>
<dbReference type="SUPFAM" id="SSF52047">
    <property type="entry name" value="RNI-like"/>
    <property type="match status" value="2"/>
</dbReference>
<dbReference type="FunFam" id="1.20.1280.50:FF:000023">
    <property type="entry name" value="F-box/LRR-repeat protein 4"/>
    <property type="match status" value="1"/>
</dbReference>
<dbReference type="AlphaFoldDB" id="M7ZLL6"/>
<dbReference type="Pfam" id="PF25372">
    <property type="entry name" value="DUF7885"/>
    <property type="match status" value="1"/>
</dbReference>
<evidence type="ECO:0008006" key="4">
    <source>
        <dbReference type="Google" id="ProtNLM"/>
    </source>
</evidence>
<feature type="domain" description="F-box/LRR-repeat protein 15-like leucin rich repeat" evidence="2">
    <location>
        <begin position="490"/>
        <end position="581"/>
    </location>
</feature>
<dbReference type="STRING" id="4572.M7ZLL6"/>
<dbReference type="InterPro" id="IPR057207">
    <property type="entry name" value="FBXL15_LRR"/>
</dbReference>
<reference evidence="3" key="1">
    <citation type="journal article" date="2013" name="Nature">
        <title>Draft genome of the wheat A-genome progenitor Triticum urartu.</title>
        <authorList>
            <person name="Ling H.Q."/>
            <person name="Zhao S."/>
            <person name="Liu D."/>
            <person name="Wang J."/>
            <person name="Sun H."/>
            <person name="Zhang C."/>
            <person name="Fan H."/>
            <person name="Li D."/>
            <person name="Dong L."/>
            <person name="Tao Y."/>
            <person name="Gao C."/>
            <person name="Wu H."/>
            <person name="Li Y."/>
            <person name="Cui Y."/>
            <person name="Guo X."/>
            <person name="Zheng S."/>
            <person name="Wang B."/>
            <person name="Yu K."/>
            <person name="Liang Q."/>
            <person name="Yang W."/>
            <person name="Lou X."/>
            <person name="Chen J."/>
            <person name="Feng M."/>
            <person name="Jian J."/>
            <person name="Zhang X."/>
            <person name="Luo G."/>
            <person name="Jiang Y."/>
            <person name="Liu J."/>
            <person name="Wang Z."/>
            <person name="Sha Y."/>
            <person name="Zhang B."/>
            <person name="Wu H."/>
            <person name="Tang D."/>
            <person name="Shen Q."/>
            <person name="Xue P."/>
            <person name="Zou S."/>
            <person name="Wang X."/>
            <person name="Liu X."/>
            <person name="Wang F."/>
            <person name="Yang Y."/>
            <person name="An X."/>
            <person name="Dong Z."/>
            <person name="Zhang K."/>
            <person name="Zhang X."/>
            <person name="Luo M.C."/>
            <person name="Dvorak J."/>
            <person name="Tong Y."/>
            <person name="Wang J."/>
            <person name="Yang H."/>
            <person name="Li Z."/>
            <person name="Wang D."/>
            <person name="Zhang A."/>
            <person name="Wang J."/>
        </authorList>
    </citation>
    <scope>NUCLEOTIDE SEQUENCE</scope>
</reference>
<feature type="domain" description="F-box" evidence="1">
    <location>
        <begin position="22"/>
        <end position="54"/>
    </location>
</feature>
<gene>
    <name evidence="3" type="ORF">TRIUR3_35252</name>
</gene>
<dbReference type="PANTHER" id="PTHR13318">
    <property type="entry name" value="PARTNER OF PAIRED, ISOFORM B-RELATED"/>
    <property type="match status" value="1"/>
</dbReference>
<organism evidence="3">
    <name type="scientific">Triticum urartu</name>
    <name type="common">Red wild einkorn</name>
    <name type="synonym">Crithodium urartu</name>
    <dbReference type="NCBI Taxonomy" id="4572"/>
    <lineage>
        <taxon>Eukaryota</taxon>
        <taxon>Viridiplantae</taxon>
        <taxon>Streptophyta</taxon>
        <taxon>Embryophyta</taxon>
        <taxon>Tracheophyta</taxon>
        <taxon>Spermatophyta</taxon>
        <taxon>Magnoliopsida</taxon>
        <taxon>Liliopsida</taxon>
        <taxon>Poales</taxon>
        <taxon>Poaceae</taxon>
        <taxon>BOP clade</taxon>
        <taxon>Pooideae</taxon>
        <taxon>Triticodae</taxon>
        <taxon>Triticeae</taxon>
        <taxon>Triticinae</taxon>
        <taxon>Triticum</taxon>
    </lineage>
</organism>
<dbReference type="PANTHER" id="PTHR13318:SF182">
    <property type="entry name" value="F-BOX_LRR-REPEAT PROTEIN 14"/>
    <property type="match status" value="1"/>
</dbReference>
<dbReference type="SMART" id="SM00367">
    <property type="entry name" value="LRR_CC"/>
    <property type="match status" value="7"/>
</dbReference>
<dbReference type="InterPro" id="IPR001611">
    <property type="entry name" value="Leu-rich_rpt"/>
</dbReference>